<sequence length="467" mass="51744">MKVADCLVCSVCGHLLNDPVRADPCEHTFCRACIEQSLARSLQCPASEYCPPVFGIKPADRIVIQMIDSFDAWEKIYVSYSSSYSSSSSLSETSAANESVDLEETGSWIAAGRPIDPLPPQTAEPSRSAEPVEVQDENESLLNDVQDENDSLFNEITAPQIALPPTEIASFTDLLECNGCGMRLNGGEIYSCNDCLTLFCSICHLSAEYIHDPDHSFLLQINSEQMPANEIEDSNKVFKSCGHACDLSPALVKCCACIDSRPFSVDKGYMCYIDGLGFTRNGTRYQHYCVCCKARESISPTQPPPAFLWPSAPANVRKILKIIPRKANPIVVAVAPPTPPTTPIQKRMNKKGSKNTSAANSLNNCALPPPKIDPPKIDPAAFYRSFSYAQAKNNFTGDNVTSVIKACDHQCLLGQHIKYCCECEDKRPIMNWYEKYVDGEGIVKTASRHEFYCFMCKERKNDRRAKY</sequence>
<evidence type="ECO:0000256" key="3">
    <source>
        <dbReference type="ARBA" id="ARBA00022833"/>
    </source>
</evidence>
<evidence type="ECO:0000256" key="5">
    <source>
        <dbReference type="SAM" id="MobiDB-lite"/>
    </source>
</evidence>
<evidence type="ECO:0000256" key="4">
    <source>
        <dbReference type="PROSITE-ProRule" id="PRU00175"/>
    </source>
</evidence>
<dbReference type="InterPro" id="IPR001841">
    <property type="entry name" value="Znf_RING"/>
</dbReference>
<feature type="region of interest" description="Disordered" evidence="5">
    <location>
        <begin position="338"/>
        <end position="364"/>
    </location>
</feature>
<dbReference type="SUPFAM" id="SSF57850">
    <property type="entry name" value="RING/U-box"/>
    <property type="match status" value="2"/>
</dbReference>
<feature type="compositionally biased region" description="Polar residues" evidence="5">
    <location>
        <begin position="354"/>
        <end position="364"/>
    </location>
</feature>
<reference evidence="7" key="1">
    <citation type="submission" date="2020-05" db="EMBL/GenBank/DDBJ databases">
        <title>Phylogenomic resolution of chytrid fungi.</title>
        <authorList>
            <person name="Stajich J.E."/>
            <person name="Amses K."/>
            <person name="Simmons R."/>
            <person name="Seto K."/>
            <person name="Myers J."/>
            <person name="Bonds A."/>
            <person name="Quandt C.A."/>
            <person name="Barry K."/>
            <person name="Liu P."/>
            <person name="Grigoriev I."/>
            <person name="Longcore J.E."/>
            <person name="James T.Y."/>
        </authorList>
    </citation>
    <scope>NUCLEOTIDE SEQUENCE</scope>
    <source>
        <strain evidence="7">JEL0513</strain>
    </source>
</reference>
<evidence type="ECO:0000313" key="7">
    <source>
        <dbReference type="EMBL" id="KAJ3119741.1"/>
    </source>
</evidence>
<feature type="domain" description="RING-type" evidence="6">
    <location>
        <begin position="9"/>
        <end position="45"/>
    </location>
</feature>
<protein>
    <recommendedName>
        <fullName evidence="6">RING-type domain-containing protein</fullName>
    </recommendedName>
</protein>
<keyword evidence="8" id="KW-1185">Reference proteome</keyword>
<keyword evidence="3" id="KW-0862">Zinc</keyword>
<evidence type="ECO:0000256" key="1">
    <source>
        <dbReference type="ARBA" id="ARBA00022723"/>
    </source>
</evidence>
<gene>
    <name evidence="7" type="ORF">HK100_000167</name>
</gene>
<comment type="caution">
    <text evidence="7">The sequence shown here is derived from an EMBL/GenBank/DDBJ whole genome shotgun (WGS) entry which is preliminary data.</text>
</comment>
<keyword evidence="1" id="KW-0479">Metal-binding</keyword>
<accession>A0AAD5T1K4</accession>
<evidence type="ECO:0000259" key="6">
    <source>
        <dbReference type="PROSITE" id="PS50089"/>
    </source>
</evidence>
<dbReference type="Proteomes" id="UP001211907">
    <property type="component" value="Unassembled WGS sequence"/>
</dbReference>
<evidence type="ECO:0000256" key="2">
    <source>
        <dbReference type="ARBA" id="ARBA00022771"/>
    </source>
</evidence>
<feature type="region of interest" description="Disordered" evidence="5">
    <location>
        <begin position="110"/>
        <end position="137"/>
    </location>
</feature>
<dbReference type="PROSITE" id="PS00518">
    <property type="entry name" value="ZF_RING_1"/>
    <property type="match status" value="1"/>
</dbReference>
<dbReference type="GO" id="GO:0008270">
    <property type="term" value="F:zinc ion binding"/>
    <property type="evidence" value="ECO:0007669"/>
    <property type="project" value="UniProtKB-KW"/>
</dbReference>
<dbReference type="AlphaFoldDB" id="A0AAD5T1K4"/>
<organism evidence="7 8">
    <name type="scientific">Physocladia obscura</name>
    <dbReference type="NCBI Taxonomy" id="109957"/>
    <lineage>
        <taxon>Eukaryota</taxon>
        <taxon>Fungi</taxon>
        <taxon>Fungi incertae sedis</taxon>
        <taxon>Chytridiomycota</taxon>
        <taxon>Chytridiomycota incertae sedis</taxon>
        <taxon>Chytridiomycetes</taxon>
        <taxon>Chytridiales</taxon>
        <taxon>Chytriomycetaceae</taxon>
        <taxon>Physocladia</taxon>
    </lineage>
</organism>
<evidence type="ECO:0000313" key="8">
    <source>
        <dbReference type="Proteomes" id="UP001211907"/>
    </source>
</evidence>
<name>A0AAD5T1K4_9FUNG</name>
<dbReference type="EMBL" id="JADGJH010001028">
    <property type="protein sequence ID" value="KAJ3119741.1"/>
    <property type="molecule type" value="Genomic_DNA"/>
</dbReference>
<dbReference type="Gene3D" id="3.30.40.10">
    <property type="entry name" value="Zinc/RING finger domain, C3HC4 (zinc finger)"/>
    <property type="match status" value="1"/>
</dbReference>
<dbReference type="PROSITE" id="PS50089">
    <property type="entry name" value="ZF_RING_2"/>
    <property type="match status" value="1"/>
</dbReference>
<dbReference type="Pfam" id="PF13923">
    <property type="entry name" value="zf-C3HC4_2"/>
    <property type="match status" value="1"/>
</dbReference>
<keyword evidence="2 4" id="KW-0863">Zinc-finger</keyword>
<proteinExistence type="predicted"/>
<dbReference type="InterPro" id="IPR017907">
    <property type="entry name" value="Znf_RING_CS"/>
</dbReference>
<dbReference type="InterPro" id="IPR013083">
    <property type="entry name" value="Znf_RING/FYVE/PHD"/>
</dbReference>
<dbReference type="SMART" id="SM00184">
    <property type="entry name" value="RING"/>
    <property type="match status" value="1"/>
</dbReference>